<evidence type="ECO:0008006" key="3">
    <source>
        <dbReference type="Google" id="ProtNLM"/>
    </source>
</evidence>
<evidence type="ECO:0000313" key="1">
    <source>
        <dbReference type="EMBL" id="ERN42827.1"/>
    </source>
</evidence>
<dbReference type="InterPro" id="IPR029063">
    <property type="entry name" value="SAM-dependent_MTases_sf"/>
</dbReference>
<dbReference type="SUPFAM" id="SSF53335">
    <property type="entry name" value="S-adenosyl-L-methionine-dependent methyltransferases"/>
    <property type="match status" value="1"/>
</dbReference>
<dbReference type="PATRIC" id="fig|582515.4.peg.508"/>
<dbReference type="EMBL" id="ASSJ01000006">
    <property type="protein sequence ID" value="ERN42827.1"/>
    <property type="molecule type" value="Genomic_DNA"/>
</dbReference>
<organism evidence="1 2">
    <name type="scientific">Rubidibacter lacunae KORDI 51-2</name>
    <dbReference type="NCBI Taxonomy" id="582515"/>
    <lineage>
        <taxon>Bacteria</taxon>
        <taxon>Bacillati</taxon>
        <taxon>Cyanobacteriota</taxon>
        <taxon>Cyanophyceae</taxon>
        <taxon>Oscillatoriophycideae</taxon>
        <taxon>Chroococcales</taxon>
        <taxon>Aphanothecaceae</taxon>
        <taxon>Rubidibacter</taxon>
    </lineage>
</organism>
<keyword evidence="2" id="KW-1185">Reference proteome</keyword>
<gene>
    <name evidence="1" type="ORF">KR51_00004460</name>
</gene>
<dbReference type="eggNOG" id="COG4122">
    <property type="taxonomic scope" value="Bacteria"/>
</dbReference>
<dbReference type="Proteomes" id="UP000016960">
    <property type="component" value="Unassembled WGS sequence"/>
</dbReference>
<accession>U5DPN1</accession>
<sequence length="217" mass="25545">MYESVETLVRTALSRSKKGKRLLLCKSLEPALEEIGWFRSMEEAMPVDRCGNCLPWLTYPAIAFLSKRIQRDMAVFEYGSGNSTFWWSQRVARVVACEHDAKWYTSMKERVPSNVDYRHYEREDGKYSRAILEYHREFDVVVIDGRDRVACAKNSLGALREDGAIVWDNSDRERYREGYSYLLEHGFKRLDFEGHGPNETRRWCTSIFYRSNNCFCI</sequence>
<comment type="caution">
    <text evidence="1">The sequence shown here is derived from an EMBL/GenBank/DDBJ whole genome shotgun (WGS) entry which is preliminary data.</text>
</comment>
<reference evidence="1 2" key="1">
    <citation type="submission" date="2013-05" db="EMBL/GenBank/DDBJ databases">
        <title>Draft genome sequence of Rubidibacter lacunae KORDI 51-2.</title>
        <authorList>
            <person name="Choi D.H."/>
            <person name="Noh J.H."/>
            <person name="Kwon K.-K."/>
            <person name="Lee J.-H."/>
            <person name="Ryu J.-Y."/>
        </authorList>
    </citation>
    <scope>NUCLEOTIDE SEQUENCE [LARGE SCALE GENOMIC DNA]</scope>
    <source>
        <strain evidence="1 2">KORDI 51-2</strain>
    </source>
</reference>
<protein>
    <recommendedName>
        <fullName evidence="3">FkbM family methyltransferase</fullName>
    </recommendedName>
</protein>
<dbReference type="STRING" id="582515.KR51_00004460"/>
<name>U5DPN1_9CHRO</name>
<proteinExistence type="predicted"/>
<dbReference type="InParanoid" id="U5DPN1"/>
<evidence type="ECO:0000313" key="2">
    <source>
        <dbReference type="Proteomes" id="UP000016960"/>
    </source>
</evidence>
<dbReference type="AlphaFoldDB" id="U5DPN1"/>
<dbReference type="Gene3D" id="3.40.50.150">
    <property type="entry name" value="Vaccinia Virus protein VP39"/>
    <property type="match status" value="1"/>
</dbReference>